<dbReference type="Pfam" id="PF02518">
    <property type="entry name" value="HATPase_c"/>
    <property type="match status" value="1"/>
</dbReference>
<dbReference type="PROSITE" id="PS50894">
    <property type="entry name" value="HPT"/>
    <property type="match status" value="1"/>
</dbReference>
<dbReference type="AlphaFoldDB" id="A0A0S2THU3"/>
<dbReference type="KEGG" id="tee:Tel_05310"/>
<dbReference type="CDD" id="cd16916">
    <property type="entry name" value="HATPase_CheA-like"/>
    <property type="match status" value="1"/>
</dbReference>
<keyword evidence="7" id="KW-0902">Two-component regulatory system</keyword>
<dbReference type="SUPFAM" id="SSF50341">
    <property type="entry name" value="CheW-like"/>
    <property type="match status" value="1"/>
</dbReference>
<dbReference type="EC" id="2.7.13.3" evidence="2"/>
<protein>
    <recommendedName>
        <fullName evidence="3">Chemotaxis protein CheA</fullName>
        <ecNumber evidence="2">2.7.13.3</ecNumber>
    </recommendedName>
</protein>
<accession>A0A0S2THU3</accession>
<evidence type="ECO:0000256" key="4">
    <source>
        <dbReference type="ARBA" id="ARBA00022553"/>
    </source>
</evidence>
<dbReference type="InterPro" id="IPR005467">
    <property type="entry name" value="His_kinase_dom"/>
</dbReference>
<evidence type="ECO:0000313" key="16">
    <source>
        <dbReference type="Proteomes" id="UP000055136"/>
    </source>
</evidence>
<evidence type="ECO:0000256" key="8">
    <source>
        <dbReference type="ARBA" id="ARBA00035100"/>
    </source>
</evidence>
<feature type="domain" description="Response regulatory" evidence="12">
    <location>
        <begin position="635"/>
        <end position="751"/>
    </location>
</feature>
<dbReference type="CDD" id="cd00088">
    <property type="entry name" value="HPT"/>
    <property type="match status" value="1"/>
</dbReference>
<comment type="catalytic activity">
    <reaction evidence="1">
        <text>ATP + protein L-histidine = ADP + protein N-phospho-L-histidine.</text>
        <dbReference type="EC" id="2.7.13.3"/>
    </reaction>
</comment>
<dbReference type="SUPFAM" id="SSF52172">
    <property type="entry name" value="CheY-like"/>
    <property type="match status" value="1"/>
</dbReference>
<dbReference type="GO" id="GO:0000155">
    <property type="term" value="F:phosphorelay sensor kinase activity"/>
    <property type="evidence" value="ECO:0007669"/>
    <property type="project" value="UniProtKB-ARBA"/>
</dbReference>
<dbReference type="PANTHER" id="PTHR43395">
    <property type="entry name" value="SENSOR HISTIDINE KINASE CHEA"/>
    <property type="match status" value="1"/>
</dbReference>
<dbReference type="Gene3D" id="2.30.30.40">
    <property type="entry name" value="SH3 Domains"/>
    <property type="match status" value="1"/>
</dbReference>
<proteinExistence type="predicted"/>
<evidence type="ECO:0000259" key="14">
    <source>
        <dbReference type="PROSITE" id="PS50894"/>
    </source>
</evidence>
<evidence type="ECO:0000256" key="10">
    <source>
        <dbReference type="PROSITE-ProRule" id="PRU00169"/>
    </source>
</evidence>
<feature type="modified residue" description="Phosphohistidine" evidence="9">
    <location>
        <position position="46"/>
    </location>
</feature>
<evidence type="ECO:0000256" key="5">
    <source>
        <dbReference type="ARBA" id="ARBA00022679"/>
    </source>
</evidence>
<dbReference type="Gene3D" id="1.20.120.160">
    <property type="entry name" value="HPT domain"/>
    <property type="match status" value="1"/>
</dbReference>
<dbReference type="Gene3D" id="3.40.50.2300">
    <property type="match status" value="1"/>
</dbReference>
<keyword evidence="5" id="KW-0808">Transferase</keyword>
<dbReference type="InterPro" id="IPR001789">
    <property type="entry name" value="Sig_transdc_resp-reg_receiver"/>
</dbReference>
<evidence type="ECO:0000256" key="7">
    <source>
        <dbReference type="ARBA" id="ARBA00023012"/>
    </source>
</evidence>
<feature type="domain" description="CheW-like" evidence="13">
    <location>
        <begin position="478"/>
        <end position="612"/>
    </location>
</feature>
<gene>
    <name evidence="15" type="ORF">Tel_05310</name>
</gene>
<keyword evidence="16" id="KW-1185">Reference proteome</keyword>
<dbReference type="SUPFAM" id="SSF47226">
    <property type="entry name" value="Histidine-containing phosphotransfer domain, HPT domain"/>
    <property type="match status" value="1"/>
</dbReference>
<dbReference type="InterPro" id="IPR003594">
    <property type="entry name" value="HATPase_dom"/>
</dbReference>
<evidence type="ECO:0000256" key="9">
    <source>
        <dbReference type="PROSITE-ProRule" id="PRU00110"/>
    </source>
</evidence>
<evidence type="ECO:0000256" key="6">
    <source>
        <dbReference type="ARBA" id="ARBA00022777"/>
    </source>
</evidence>
<dbReference type="PROSITE" id="PS50110">
    <property type="entry name" value="RESPONSE_REGULATORY"/>
    <property type="match status" value="1"/>
</dbReference>
<dbReference type="FunFam" id="3.30.565.10:FF:000016">
    <property type="entry name" value="Chemotaxis protein CheA, putative"/>
    <property type="match status" value="1"/>
</dbReference>
<dbReference type="SMART" id="SM00260">
    <property type="entry name" value="CheW"/>
    <property type="match status" value="1"/>
</dbReference>
<dbReference type="PRINTS" id="PR00344">
    <property type="entry name" value="BCTRLSENSOR"/>
</dbReference>
<reference evidence="15" key="1">
    <citation type="submission" date="2015-10" db="EMBL/GenBank/DDBJ databases">
        <title>Description of Candidatus Tenderia electrophaga gen. nov, sp. nov., an Uncultivated Electroautotroph from a Biocathode Enrichment.</title>
        <authorList>
            <person name="Eddie B.J."/>
            <person name="Malanoski A.P."/>
            <person name="Wang Z."/>
            <person name="Hall R.J."/>
            <person name="Oh S.D."/>
            <person name="Heiner C."/>
            <person name="Lin B."/>
            <person name="Strycharz-Glaven S.M."/>
        </authorList>
    </citation>
    <scope>NUCLEOTIDE SEQUENCE [LARGE SCALE GENOMIC DNA]</scope>
    <source>
        <strain evidence="15">NRL1</strain>
    </source>
</reference>
<dbReference type="SMART" id="SM00387">
    <property type="entry name" value="HATPase_c"/>
    <property type="match status" value="1"/>
</dbReference>
<dbReference type="Pfam" id="PF00072">
    <property type="entry name" value="Response_reg"/>
    <property type="match status" value="1"/>
</dbReference>
<dbReference type="InterPro" id="IPR002545">
    <property type="entry name" value="CheW-lke_dom"/>
</dbReference>
<evidence type="ECO:0000313" key="15">
    <source>
        <dbReference type="EMBL" id="ALP54745.1"/>
    </source>
</evidence>
<feature type="modified residue" description="4-aspartylphosphate" evidence="10">
    <location>
        <position position="684"/>
    </location>
</feature>
<dbReference type="Pfam" id="PF01627">
    <property type="entry name" value="Hpt"/>
    <property type="match status" value="1"/>
</dbReference>
<dbReference type="SMART" id="SM00073">
    <property type="entry name" value="HPT"/>
    <property type="match status" value="1"/>
</dbReference>
<dbReference type="GO" id="GO:0006935">
    <property type="term" value="P:chemotaxis"/>
    <property type="evidence" value="ECO:0007669"/>
    <property type="project" value="InterPro"/>
</dbReference>
<dbReference type="PANTHER" id="PTHR43395:SF1">
    <property type="entry name" value="CHEMOTAXIS PROTEIN CHEA"/>
    <property type="match status" value="1"/>
</dbReference>
<keyword evidence="4 10" id="KW-0597">Phosphoprotein</keyword>
<evidence type="ECO:0000259" key="13">
    <source>
        <dbReference type="PROSITE" id="PS50851"/>
    </source>
</evidence>
<dbReference type="InterPro" id="IPR036641">
    <property type="entry name" value="HPT_dom_sf"/>
</dbReference>
<dbReference type="InterPro" id="IPR011006">
    <property type="entry name" value="CheY-like_superfamily"/>
</dbReference>
<name>A0A0S2THU3_9GAMM</name>
<evidence type="ECO:0000259" key="12">
    <source>
        <dbReference type="PROSITE" id="PS50110"/>
    </source>
</evidence>
<organism evidence="15 16">
    <name type="scientific">Candidatus Tenderia electrophaga</name>
    <dbReference type="NCBI Taxonomy" id="1748243"/>
    <lineage>
        <taxon>Bacteria</taxon>
        <taxon>Pseudomonadati</taxon>
        <taxon>Pseudomonadota</taxon>
        <taxon>Gammaproteobacteria</taxon>
        <taxon>Candidatus Tenderiales</taxon>
        <taxon>Candidatus Tenderiaceae</taxon>
        <taxon>Candidatus Tenderia</taxon>
    </lineage>
</organism>
<evidence type="ECO:0000256" key="1">
    <source>
        <dbReference type="ARBA" id="ARBA00000085"/>
    </source>
</evidence>
<dbReference type="InterPro" id="IPR004358">
    <property type="entry name" value="Sig_transdc_His_kin-like_C"/>
</dbReference>
<dbReference type="Gene3D" id="3.30.565.10">
    <property type="entry name" value="Histidine kinase-like ATPase, C-terminal domain"/>
    <property type="match status" value="1"/>
</dbReference>
<dbReference type="InterPro" id="IPR051315">
    <property type="entry name" value="Bact_Chemotaxis_CheA"/>
</dbReference>
<evidence type="ECO:0000256" key="2">
    <source>
        <dbReference type="ARBA" id="ARBA00012438"/>
    </source>
</evidence>
<dbReference type="EMBL" id="CP013099">
    <property type="protein sequence ID" value="ALP54745.1"/>
    <property type="molecule type" value="Genomic_DNA"/>
</dbReference>
<keyword evidence="6" id="KW-0418">Kinase</keyword>
<dbReference type="PROSITE" id="PS50851">
    <property type="entry name" value="CHEW"/>
    <property type="match status" value="1"/>
</dbReference>
<evidence type="ECO:0000256" key="3">
    <source>
        <dbReference type="ARBA" id="ARBA00021495"/>
    </source>
</evidence>
<dbReference type="Proteomes" id="UP000055136">
    <property type="component" value="Chromosome"/>
</dbReference>
<dbReference type="Pfam" id="PF01584">
    <property type="entry name" value="CheW"/>
    <property type="match status" value="1"/>
</dbReference>
<dbReference type="InterPro" id="IPR036061">
    <property type="entry name" value="CheW-like_dom_sf"/>
</dbReference>
<dbReference type="InterPro" id="IPR036890">
    <property type="entry name" value="HATPase_C_sf"/>
</dbReference>
<dbReference type="SMART" id="SM00448">
    <property type="entry name" value="REC"/>
    <property type="match status" value="1"/>
</dbReference>
<feature type="domain" description="Histidine kinase" evidence="11">
    <location>
        <begin position="302"/>
        <end position="476"/>
    </location>
</feature>
<feature type="domain" description="HPt" evidence="14">
    <location>
        <begin position="1"/>
        <end position="103"/>
    </location>
</feature>
<dbReference type="PROSITE" id="PS50109">
    <property type="entry name" value="HIS_KIN"/>
    <property type="match status" value="1"/>
</dbReference>
<evidence type="ECO:0000259" key="11">
    <source>
        <dbReference type="PROSITE" id="PS50109"/>
    </source>
</evidence>
<dbReference type="STRING" id="1748243.Tel_05310"/>
<sequence length="757" mass="83655">MGDPSMLDLFRVECEQHGAVLNQGLLALEQDPTSPERLEPLMRAAHSIKGAARLVGIEPVVKLAHAMEDGFVAAQNSEIVLSAEHMDVLLKGADTILAIAMHEGELADWYDANRQDYLSLLDEVNAILKGESGVVTETRAEAVPAAASEARPEPGEAGDADTAAVKPALKKNTAPQKDRVLRVSAELVNRLMGLAGESLVESRWLYPYSESLRRLKRQQTDLVCMIDSLRERMERQQVSDDMRGLLRDAQRQASQCREVMSDRLNELESYDRRLSNLSSRLHREVVGSRMRPFIDGVHGFPRMVRDISRSLKKDVQLIIEGETTMVDRDILDKIEAPLNHIIRNAIDHGLESPEERVAAGKPAKGTIRLRAYHNAGMLSIVVGDDGRGIDLDRLRHKIVEKGLIDAAMAETLSEMELTDFLFLPGFSTKDKVSEISGRGVGLDVVYDAMQEMRGNVRATSKPGQGTRFHMQLPLTLSVIPALLVEIAGEPYAFPLARIDRIASVRQSEVSEAEGNQFVVLDGKNVGLVSASQILEKESGMEHTGLMSVVVLNERNHYYGMVVDKFLGERELVVQVMPEALGKVQDISSAALMEDGSPLLIVDVDDLIRSIEKVLKTARLGKVSSILEEETALCKTVLVVDDSITVREVERKLLERAGYQVETAVDGVDGLNMLRSQPFDMLVTDVDMPRMNGIDLVKTLRQDASLRSLPVLMVSYKDREEDKLRGLEAGADYYLTKGSFHDETLLQAVVDLVGEAKS</sequence>
<dbReference type="InterPro" id="IPR008207">
    <property type="entry name" value="Sig_transdc_His_kin_Hpt_dom"/>
</dbReference>
<comment type="function">
    <text evidence="8">Involved in the transmission of sensory signals from the chemoreceptors to the flagellar motors. CheA is autophosphorylated; it can transfer its phosphate group to either CheB or CheY.</text>
</comment>
<dbReference type="SUPFAM" id="SSF55874">
    <property type="entry name" value="ATPase domain of HSP90 chaperone/DNA topoisomerase II/histidine kinase"/>
    <property type="match status" value="1"/>
</dbReference>